<protein>
    <submittedName>
        <fullName evidence="2">Uncharacterized protein</fullName>
    </submittedName>
</protein>
<accession>A0A059ANX0</accession>
<dbReference type="AlphaFoldDB" id="A0A059ANX0"/>
<dbReference type="EMBL" id="KK198761">
    <property type="protein sequence ID" value="KCW55533.1"/>
    <property type="molecule type" value="Genomic_DNA"/>
</dbReference>
<reference evidence="2" key="1">
    <citation type="submission" date="2013-07" db="EMBL/GenBank/DDBJ databases">
        <title>The genome of Eucalyptus grandis.</title>
        <authorList>
            <person name="Schmutz J."/>
            <person name="Hayes R."/>
            <person name="Myburg A."/>
            <person name="Tuskan G."/>
            <person name="Grattapaglia D."/>
            <person name="Rokhsar D.S."/>
        </authorList>
    </citation>
    <scope>NUCLEOTIDE SEQUENCE</scope>
    <source>
        <tissue evidence="2">Leaf extractions</tissue>
    </source>
</reference>
<evidence type="ECO:0000256" key="1">
    <source>
        <dbReference type="SAM" id="MobiDB-lite"/>
    </source>
</evidence>
<gene>
    <name evidence="2" type="ORF">EUGRSUZ_I01420</name>
</gene>
<feature type="region of interest" description="Disordered" evidence="1">
    <location>
        <begin position="1"/>
        <end position="48"/>
    </location>
</feature>
<dbReference type="Gramene" id="KCW55533">
    <property type="protein sequence ID" value="KCW55533"/>
    <property type="gene ID" value="EUGRSUZ_I01420"/>
</dbReference>
<name>A0A059ANX0_EUCGR</name>
<evidence type="ECO:0000313" key="2">
    <source>
        <dbReference type="EMBL" id="KCW55533.1"/>
    </source>
</evidence>
<organism evidence="2">
    <name type="scientific">Eucalyptus grandis</name>
    <name type="common">Flooded gum</name>
    <dbReference type="NCBI Taxonomy" id="71139"/>
    <lineage>
        <taxon>Eukaryota</taxon>
        <taxon>Viridiplantae</taxon>
        <taxon>Streptophyta</taxon>
        <taxon>Embryophyta</taxon>
        <taxon>Tracheophyta</taxon>
        <taxon>Spermatophyta</taxon>
        <taxon>Magnoliopsida</taxon>
        <taxon>eudicotyledons</taxon>
        <taxon>Gunneridae</taxon>
        <taxon>Pentapetalae</taxon>
        <taxon>rosids</taxon>
        <taxon>malvids</taxon>
        <taxon>Myrtales</taxon>
        <taxon>Myrtaceae</taxon>
        <taxon>Myrtoideae</taxon>
        <taxon>Eucalypteae</taxon>
        <taxon>Eucalyptus</taxon>
    </lineage>
</organism>
<sequence>MQLAVKPAAAAKEKERTSHAIGPRSHMLDSNSADAYDNSGLPPPSFHRDILDDERWYLAKTDQTSK</sequence>
<proteinExistence type="predicted"/>
<dbReference type="InParanoid" id="A0A059ANX0"/>